<evidence type="ECO:0000313" key="2">
    <source>
        <dbReference type="Proteomes" id="UP001056778"/>
    </source>
</evidence>
<proteinExistence type="predicted"/>
<reference evidence="1" key="1">
    <citation type="submission" date="2022-04" db="EMBL/GenBank/DDBJ databases">
        <title>Chromosome-scale genome assembly of Holotrichia oblita Faldermann.</title>
        <authorList>
            <person name="Rongchong L."/>
        </authorList>
    </citation>
    <scope>NUCLEOTIDE SEQUENCE</scope>
    <source>
        <strain evidence="1">81SQS9</strain>
    </source>
</reference>
<protein>
    <submittedName>
        <fullName evidence="1">Glucose-methanol-choline gmc oxidoreductase</fullName>
    </submittedName>
</protein>
<organism evidence="1 2">
    <name type="scientific">Holotrichia oblita</name>
    <name type="common">Chafer beetle</name>
    <dbReference type="NCBI Taxonomy" id="644536"/>
    <lineage>
        <taxon>Eukaryota</taxon>
        <taxon>Metazoa</taxon>
        <taxon>Ecdysozoa</taxon>
        <taxon>Arthropoda</taxon>
        <taxon>Hexapoda</taxon>
        <taxon>Insecta</taxon>
        <taxon>Pterygota</taxon>
        <taxon>Neoptera</taxon>
        <taxon>Endopterygota</taxon>
        <taxon>Coleoptera</taxon>
        <taxon>Polyphaga</taxon>
        <taxon>Scarabaeiformia</taxon>
        <taxon>Scarabaeidae</taxon>
        <taxon>Melolonthinae</taxon>
        <taxon>Holotrichia</taxon>
    </lineage>
</organism>
<dbReference type="Proteomes" id="UP001056778">
    <property type="component" value="Chromosome 9"/>
</dbReference>
<evidence type="ECO:0000313" key="1">
    <source>
        <dbReference type="EMBL" id="KAI4454890.1"/>
    </source>
</evidence>
<sequence length="326" mass="37590">MNFPLEIFILTTLIFSVKYQNAQSQDIELLEMLREKVHRLERTGQIRRDYEPYTEPQLNDEEDYDFIIIGAGSGGSALVNRLSEISKWKILLLEAGGEPDILSDIPYWSPLTYRNLDWGYFSEKEDNLALGFENQRMALARGKGLGGSSLLNNMIFSRGTREDYDKWAELGNPGWSYRDVLPFFQKLENCTLEYRDEIYRGHQGPIQVEEPYITIADEVFIEAAEEMGYTYIDYNGKDNKGVSYTQATTKKGLRCSGERCYIKPIKNRQNLTIRLKSHVTKILIKQNIAYGVEFFKNGRIYTAYANKEVILSAGVFNSPKFYSFPV</sequence>
<comment type="caution">
    <text evidence="1">The sequence shown here is derived from an EMBL/GenBank/DDBJ whole genome shotgun (WGS) entry which is preliminary data.</text>
</comment>
<keyword evidence="2" id="KW-1185">Reference proteome</keyword>
<accession>A0ACB9SJL5</accession>
<dbReference type="EMBL" id="CM043023">
    <property type="protein sequence ID" value="KAI4454890.1"/>
    <property type="molecule type" value="Genomic_DNA"/>
</dbReference>
<gene>
    <name evidence="1" type="ORF">MML48_9g00002198</name>
</gene>
<name>A0ACB9SJL5_HOLOL</name>